<dbReference type="Pfam" id="PF02502">
    <property type="entry name" value="LacAB_rpiB"/>
    <property type="match status" value="1"/>
</dbReference>
<evidence type="ECO:0000313" key="7">
    <source>
        <dbReference type="Proteomes" id="UP000285625"/>
    </source>
</evidence>
<dbReference type="NCBIfam" id="TIGR01119">
    <property type="entry name" value="lacB"/>
    <property type="match status" value="1"/>
</dbReference>
<dbReference type="EC" id="5.3.1.26" evidence="4 5"/>
<comment type="pathway">
    <text evidence="4">Carbohydrate metabolism; D-galactose 6-phosphate degradation; D-tagatose 6-phosphate from D-galactose 6-phosphate: step 1/1.</text>
</comment>
<gene>
    <name evidence="4 6" type="primary">lacB</name>
    <name evidence="6" type="ORF">BUZ57_05150</name>
</gene>
<evidence type="ECO:0000256" key="5">
    <source>
        <dbReference type="NCBIfam" id="TIGR01119"/>
    </source>
</evidence>
<dbReference type="RefSeq" id="WP_039644499.1">
    <property type="nucleotide sequence ID" value="NZ_CP008747.1"/>
</dbReference>
<reference evidence="6 7" key="1">
    <citation type="journal article" date="2016" name="Front. Microbiol.">
        <title>Comprehensive Phylogenetic Analysis of Bovine Non-aureus Staphylococci Species Based on Whole-Genome Sequencing.</title>
        <authorList>
            <person name="Naushad S."/>
            <person name="Barkema H.W."/>
            <person name="Luby C."/>
            <person name="Condas L.A."/>
            <person name="Nobrega D.B."/>
            <person name="Carson D.A."/>
            <person name="De Buck J."/>
        </authorList>
    </citation>
    <scope>NUCLEOTIDE SEQUENCE [LARGE SCALE GENOMIC DNA]</scope>
    <source>
        <strain evidence="6 7">SNUC 5959</strain>
    </source>
</reference>
<dbReference type="NCBIfam" id="NF006381">
    <property type="entry name" value="PRK08622.1"/>
    <property type="match status" value="1"/>
</dbReference>
<comment type="subunit">
    <text evidence="4">Heteromultimeric protein consisting of LacA and LacB.</text>
</comment>
<dbReference type="GO" id="GO:0019512">
    <property type="term" value="P:lactose catabolic process via tagatose-6-phosphate"/>
    <property type="evidence" value="ECO:0007669"/>
    <property type="project" value="UniProtKB-UniRule"/>
</dbReference>
<sequence length="171" mass="18919">MKIAIGCDHIVTDTKMEVSQFLKSLGHEVIDCGTYDFTRTHYPIFGKKVGEAVTSGEADLGVCICGTGVGINNAVNKVPGVRSALVRDMSSALYAKEQLNANVIGFGGKIIGELLLCDIVEAFINAEYKPTEENKKLIDKIAKVESINQEQKDEHFFDEFLEKWDKGEYHD</sequence>
<dbReference type="HAMAP" id="MF_01556">
    <property type="entry name" value="LacB"/>
    <property type="match status" value="1"/>
</dbReference>
<name>A0A0A8HRJ6_STAHY</name>
<dbReference type="InterPro" id="IPR003500">
    <property type="entry name" value="RpiB_LacA_LacB"/>
</dbReference>
<dbReference type="GO" id="GO:0050044">
    <property type="term" value="F:galactose-6-phosphate isomerase activity"/>
    <property type="evidence" value="ECO:0007669"/>
    <property type="project" value="UniProtKB-UniRule"/>
</dbReference>
<dbReference type="KEGG" id="shu:SHYC_03355"/>
<dbReference type="Proteomes" id="UP000285625">
    <property type="component" value="Unassembled WGS sequence"/>
</dbReference>
<dbReference type="GeneID" id="41072506"/>
<dbReference type="NCBIfam" id="NF009258">
    <property type="entry name" value="PRK12615.1"/>
    <property type="match status" value="1"/>
</dbReference>
<dbReference type="STRING" id="1284.SHYC_03355"/>
<dbReference type="AlphaFoldDB" id="A0A0A8HRJ6"/>
<evidence type="ECO:0000256" key="4">
    <source>
        <dbReference type="HAMAP-Rule" id="MF_01556"/>
    </source>
</evidence>
<dbReference type="PANTHER" id="PTHR30345">
    <property type="entry name" value="RIBOSE-5-PHOSPHATE ISOMERASE B"/>
    <property type="match status" value="1"/>
</dbReference>
<dbReference type="GO" id="GO:0019316">
    <property type="term" value="P:D-allose catabolic process"/>
    <property type="evidence" value="ECO:0007669"/>
    <property type="project" value="TreeGrafter"/>
</dbReference>
<evidence type="ECO:0000256" key="1">
    <source>
        <dbReference type="ARBA" id="ARBA00008754"/>
    </source>
</evidence>
<evidence type="ECO:0000313" key="6">
    <source>
        <dbReference type="EMBL" id="RIO46308.1"/>
    </source>
</evidence>
<accession>A0A0A8HRJ6</accession>
<dbReference type="PANTHER" id="PTHR30345:SF0">
    <property type="entry name" value="DNA DAMAGE-REPAIR_TOLERATION PROTEIN DRT102"/>
    <property type="match status" value="1"/>
</dbReference>
<dbReference type="UniPathway" id="UPA00702">
    <property type="reaction ID" value="UER00714"/>
</dbReference>
<evidence type="ECO:0000256" key="3">
    <source>
        <dbReference type="ARBA" id="ARBA00023235"/>
    </source>
</evidence>
<dbReference type="NCBIfam" id="TIGR00689">
    <property type="entry name" value="rpiB_lacA_lacB"/>
    <property type="match status" value="1"/>
</dbReference>
<dbReference type="EMBL" id="QXVO01000011">
    <property type="protein sequence ID" value="RIO46308.1"/>
    <property type="molecule type" value="Genomic_DNA"/>
</dbReference>
<proteinExistence type="inferred from homology"/>
<comment type="catalytic activity">
    <reaction evidence="4">
        <text>aldehydo-D-galactose 6-phosphate = keto-D-tagatose 6-phosphate</text>
        <dbReference type="Rhea" id="RHEA:13033"/>
        <dbReference type="ChEBI" id="CHEBI:58255"/>
        <dbReference type="ChEBI" id="CHEBI:134283"/>
        <dbReference type="EC" id="5.3.1.26"/>
    </reaction>
</comment>
<keyword evidence="2 4" id="KW-0423">Lactose metabolism</keyword>
<organism evidence="6 7">
    <name type="scientific">Staphylococcus hyicus</name>
    <dbReference type="NCBI Taxonomy" id="1284"/>
    <lineage>
        <taxon>Bacteria</taxon>
        <taxon>Bacillati</taxon>
        <taxon>Bacillota</taxon>
        <taxon>Bacilli</taxon>
        <taxon>Bacillales</taxon>
        <taxon>Staphylococcaceae</taxon>
        <taxon>Staphylococcus</taxon>
    </lineage>
</organism>
<dbReference type="GO" id="GO:0009052">
    <property type="term" value="P:pentose-phosphate shunt, non-oxidative branch"/>
    <property type="evidence" value="ECO:0007669"/>
    <property type="project" value="TreeGrafter"/>
</dbReference>
<dbReference type="HOGENOM" id="CLU_091396_2_0_9"/>
<dbReference type="PIRSF" id="PIRSF005384">
    <property type="entry name" value="RpiB_LacA_B"/>
    <property type="match status" value="1"/>
</dbReference>
<comment type="similarity">
    <text evidence="1 4">Belongs to the LacAB/RpiB family.</text>
</comment>
<dbReference type="InterPro" id="IPR004784">
    <property type="entry name" value="LacB"/>
</dbReference>
<dbReference type="GO" id="GO:0019388">
    <property type="term" value="P:galactose catabolic process"/>
    <property type="evidence" value="ECO:0007669"/>
    <property type="project" value="UniProtKB-UniPathway"/>
</dbReference>
<keyword evidence="3 4" id="KW-0413">Isomerase</keyword>
<protein>
    <recommendedName>
        <fullName evidence="4 5">Galactose-6-phosphate isomerase subunit LacB</fullName>
        <ecNumber evidence="4 5">5.3.1.26</ecNumber>
    </recommendedName>
</protein>
<dbReference type="GO" id="GO:0004751">
    <property type="term" value="F:ribose-5-phosphate isomerase activity"/>
    <property type="evidence" value="ECO:0007669"/>
    <property type="project" value="TreeGrafter"/>
</dbReference>
<comment type="caution">
    <text evidence="6">The sequence shown here is derived from an EMBL/GenBank/DDBJ whole genome shotgun (WGS) entry which is preliminary data.</text>
</comment>
<dbReference type="SUPFAM" id="SSF89623">
    <property type="entry name" value="Ribose/Galactose isomerase RpiB/AlsB"/>
    <property type="match status" value="1"/>
</dbReference>
<dbReference type="InterPro" id="IPR036569">
    <property type="entry name" value="RpiB_LacA_LacB_sf"/>
</dbReference>
<evidence type="ECO:0000256" key="2">
    <source>
        <dbReference type="ARBA" id="ARBA00022736"/>
    </source>
</evidence>
<dbReference type="NCBIfam" id="NF004051">
    <property type="entry name" value="PRK05571.1"/>
    <property type="match status" value="1"/>
</dbReference>
<dbReference type="Gene3D" id="3.40.1400.10">
    <property type="entry name" value="Sugar-phosphate isomerase, RpiB/LacA/LacB"/>
    <property type="match status" value="1"/>
</dbReference>